<dbReference type="Proteomes" id="UP000192790">
    <property type="component" value="Unassembled WGS sequence"/>
</dbReference>
<name>A0A1W2C5P6_9FIRM</name>
<proteinExistence type="predicted"/>
<protein>
    <submittedName>
        <fullName evidence="1">Uncharacterized protein</fullName>
    </submittedName>
</protein>
<reference evidence="1 2" key="1">
    <citation type="submission" date="2017-04" db="EMBL/GenBank/DDBJ databases">
        <authorList>
            <person name="Afonso C.L."/>
            <person name="Miller P.J."/>
            <person name="Scott M.A."/>
            <person name="Spackman E."/>
            <person name="Goraichik I."/>
            <person name="Dimitrov K.M."/>
            <person name="Suarez D.L."/>
            <person name="Swayne D.E."/>
        </authorList>
    </citation>
    <scope>NUCLEOTIDE SEQUENCE [LARGE SCALE GENOMIC DNA]</scope>
    <source>
        <strain evidence="1 2">DSM 12816</strain>
    </source>
</reference>
<accession>A0A1W2C5P6</accession>
<sequence length="142" mass="15685">MTAQEIFECAMVLMDGLNYRGEADTDENQDYKYKALTLINLLAQECYLSSDTYDPGEVGSRPTPEPVEAFSDTVDLDEAICRNILPYGVAAHLLLAEGNTAMASFVNQKYQENLQKFKAVPRAGRETELVYGGIEYGADGLL</sequence>
<dbReference type="AlphaFoldDB" id="A0A1W2C5P6"/>
<dbReference type="OrthoDB" id="2990292at2"/>
<evidence type="ECO:0000313" key="2">
    <source>
        <dbReference type="Proteomes" id="UP000192790"/>
    </source>
</evidence>
<organism evidence="1 2">
    <name type="scientific">Papillibacter cinnamivorans DSM 12816</name>
    <dbReference type="NCBI Taxonomy" id="1122930"/>
    <lineage>
        <taxon>Bacteria</taxon>
        <taxon>Bacillati</taxon>
        <taxon>Bacillota</taxon>
        <taxon>Clostridia</taxon>
        <taxon>Eubacteriales</taxon>
        <taxon>Oscillospiraceae</taxon>
        <taxon>Papillibacter</taxon>
    </lineage>
</organism>
<dbReference type="EMBL" id="FWXW01000007">
    <property type="protein sequence ID" value="SMC80483.1"/>
    <property type="molecule type" value="Genomic_DNA"/>
</dbReference>
<gene>
    <name evidence="1" type="ORF">SAMN02745168_2576</name>
</gene>
<dbReference type="STRING" id="1122930.SAMN02745168_2576"/>
<evidence type="ECO:0000313" key="1">
    <source>
        <dbReference type="EMBL" id="SMC80483.1"/>
    </source>
</evidence>
<keyword evidence="2" id="KW-1185">Reference proteome</keyword>
<dbReference type="RefSeq" id="WP_084235249.1">
    <property type="nucleotide sequence ID" value="NZ_FWXW01000007.1"/>
</dbReference>